<dbReference type="EMBL" id="JBBPFD010000004">
    <property type="protein sequence ID" value="KAK7930531.1"/>
    <property type="molecule type" value="Genomic_DNA"/>
</dbReference>
<sequence>MEESVQQEPQQEPFQEDQQEQPELEYKNDQGDFRRRLRDRDLLKKRKAEAEEKETDEWDFGTESPRKKGRSGGKRGRRRGRPRKTETAVISDLQRESGLDQDTPASLTEAVLGETPIPLEAQVSDATADAPAFVELNPTPQDPTTALEPAVDIPPSLVQDVTPSAAFALPSIAPAIPEPMYTEPQIKPPQDQILIEDLGPDEEEDLCPSQDQQAVEGFCTFLYLSDSNEKPTVSTAEVTFLSSPTLSSPSQQEYVPGNSF</sequence>
<feature type="compositionally biased region" description="Acidic residues" evidence="1">
    <location>
        <begin position="14"/>
        <end position="23"/>
    </location>
</feature>
<evidence type="ECO:0008006" key="4">
    <source>
        <dbReference type="Google" id="ProtNLM"/>
    </source>
</evidence>
<dbReference type="Proteomes" id="UP001460270">
    <property type="component" value="Unassembled WGS sequence"/>
</dbReference>
<reference evidence="3" key="1">
    <citation type="submission" date="2024-04" db="EMBL/GenBank/DDBJ databases">
        <title>Salinicola lusitanus LLJ914,a marine bacterium isolated from the Okinawa Trough.</title>
        <authorList>
            <person name="Li J."/>
        </authorList>
    </citation>
    <scope>NUCLEOTIDE SEQUENCE [LARGE SCALE GENOMIC DNA]</scope>
</reference>
<organism evidence="2 3">
    <name type="scientific">Mugilogobius chulae</name>
    <name type="common">yellowstripe goby</name>
    <dbReference type="NCBI Taxonomy" id="88201"/>
    <lineage>
        <taxon>Eukaryota</taxon>
        <taxon>Metazoa</taxon>
        <taxon>Chordata</taxon>
        <taxon>Craniata</taxon>
        <taxon>Vertebrata</taxon>
        <taxon>Euteleostomi</taxon>
        <taxon>Actinopterygii</taxon>
        <taxon>Neopterygii</taxon>
        <taxon>Teleostei</taxon>
        <taxon>Neoteleostei</taxon>
        <taxon>Acanthomorphata</taxon>
        <taxon>Gobiaria</taxon>
        <taxon>Gobiiformes</taxon>
        <taxon>Gobioidei</taxon>
        <taxon>Gobiidae</taxon>
        <taxon>Gobionellinae</taxon>
        <taxon>Mugilogobius</taxon>
    </lineage>
</organism>
<dbReference type="AlphaFoldDB" id="A0AAW0PNS7"/>
<accession>A0AAW0PNS7</accession>
<feature type="region of interest" description="Disordered" evidence="1">
    <location>
        <begin position="1"/>
        <end position="105"/>
    </location>
</feature>
<protein>
    <recommendedName>
        <fullName evidence="4">Hemogen</fullName>
    </recommendedName>
</protein>
<feature type="compositionally biased region" description="Low complexity" evidence="1">
    <location>
        <begin position="1"/>
        <end position="13"/>
    </location>
</feature>
<proteinExistence type="predicted"/>
<evidence type="ECO:0000313" key="3">
    <source>
        <dbReference type="Proteomes" id="UP001460270"/>
    </source>
</evidence>
<evidence type="ECO:0000256" key="1">
    <source>
        <dbReference type="SAM" id="MobiDB-lite"/>
    </source>
</evidence>
<gene>
    <name evidence="2" type="ORF">WMY93_006926</name>
</gene>
<feature type="compositionally biased region" description="Basic and acidic residues" evidence="1">
    <location>
        <begin position="24"/>
        <end position="42"/>
    </location>
</feature>
<name>A0AAW0PNS7_9GOBI</name>
<feature type="compositionally biased region" description="Acidic residues" evidence="1">
    <location>
        <begin position="51"/>
        <end position="60"/>
    </location>
</feature>
<feature type="compositionally biased region" description="Basic residues" evidence="1">
    <location>
        <begin position="67"/>
        <end position="82"/>
    </location>
</feature>
<keyword evidence="3" id="KW-1185">Reference proteome</keyword>
<evidence type="ECO:0000313" key="2">
    <source>
        <dbReference type="EMBL" id="KAK7930531.1"/>
    </source>
</evidence>
<comment type="caution">
    <text evidence="2">The sequence shown here is derived from an EMBL/GenBank/DDBJ whole genome shotgun (WGS) entry which is preliminary data.</text>
</comment>